<evidence type="ECO:0000313" key="9">
    <source>
        <dbReference type="EMBL" id="RWS30127.1"/>
    </source>
</evidence>
<feature type="DNA-binding region" description="Fork-head" evidence="6">
    <location>
        <begin position="106"/>
        <end position="200"/>
    </location>
</feature>
<feature type="compositionally biased region" description="Low complexity" evidence="7">
    <location>
        <begin position="89"/>
        <end position="99"/>
    </location>
</feature>
<evidence type="ECO:0000256" key="1">
    <source>
        <dbReference type="ARBA" id="ARBA00004123"/>
    </source>
</evidence>
<keyword evidence="2" id="KW-0805">Transcription regulation</keyword>
<evidence type="ECO:0000313" key="10">
    <source>
        <dbReference type="Proteomes" id="UP000288716"/>
    </source>
</evidence>
<dbReference type="InterPro" id="IPR050211">
    <property type="entry name" value="FOX_domain-containing"/>
</dbReference>
<feature type="domain" description="Fork-head" evidence="8">
    <location>
        <begin position="106"/>
        <end position="200"/>
    </location>
</feature>
<dbReference type="Gene3D" id="1.10.10.10">
    <property type="entry name" value="Winged helix-like DNA-binding domain superfamily/Winged helix DNA-binding domain"/>
    <property type="match status" value="1"/>
</dbReference>
<keyword evidence="3 6" id="KW-0238">DNA-binding</keyword>
<gene>
    <name evidence="9" type="ORF">B4U80_08315</name>
</gene>
<dbReference type="PANTHER" id="PTHR11829:SF402">
    <property type="entry name" value="FORK HEAD DOMAIN-CONTAINING PROTEIN FD3-RELATED"/>
    <property type="match status" value="1"/>
</dbReference>
<keyword evidence="4" id="KW-0804">Transcription</keyword>
<dbReference type="InterPro" id="IPR018122">
    <property type="entry name" value="TF_fork_head_CS_1"/>
</dbReference>
<dbReference type="AlphaFoldDB" id="A0A443SRJ1"/>
<organism evidence="9 10">
    <name type="scientific">Leptotrombidium deliense</name>
    <dbReference type="NCBI Taxonomy" id="299467"/>
    <lineage>
        <taxon>Eukaryota</taxon>
        <taxon>Metazoa</taxon>
        <taxon>Ecdysozoa</taxon>
        <taxon>Arthropoda</taxon>
        <taxon>Chelicerata</taxon>
        <taxon>Arachnida</taxon>
        <taxon>Acari</taxon>
        <taxon>Acariformes</taxon>
        <taxon>Trombidiformes</taxon>
        <taxon>Prostigmata</taxon>
        <taxon>Anystina</taxon>
        <taxon>Parasitengona</taxon>
        <taxon>Trombiculoidea</taxon>
        <taxon>Trombiculidae</taxon>
        <taxon>Leptotrombidium</taxon>
    </lineage>
</organism>
<dbReference type="GO" id="GO:0000978">
    <property type="term" value="F:RNA polymerase II cis-regulatory region sequence-specific DNA binding"/>
    <property type="evidence" value="ECO:0007669"/>
    <property type="project" value="TreeGrafter"/>
</dbReference>
<dbReference type="InterPro" id="IPR001766">
    <property type="entry name" value="Fork_head_dom"/>
</dbReference>
<dbReference type="SMART" id="SM00339">
    <property type="entry name" value="FH"/>
    <property type="match status" value="1"/>
</dbReference>
<keyword evidence="5 6" id="KW-0539">Nucleus</keyword>
<dbReference type="PROSITE" id="PS00658">
    <property type="entry name" value="FORK_HEAD_2"/>
    <property type="match status" value="1"/>
</dbReference>
<dbReference type="InterPro" id="IPR036388">
    <property type="entry name" value="WH-like_DNA-bd_sf"/>
</dbReference>
<dbReference type="PROSITE" id="PS50039">
    <property type="entry name" value="FORK_HEAD_3"/>
    <property type="match status" value="1"/>
</dbReference>
<evidence type="ECO:0000256" key="4">
    <source>
        <dbReference type="ARBA" id="ARBA00023163"/>
    </source>
</evidence>
<evidence type="ECO:0000259" key="8">
    <source>
        <dbReference type="PROSITE" id="PS50039"/>
    </source>
</evidence>
<dbReference type="InterPro" id="IPR030456">
    <property type="entry name" value="TF_fork_head_CS_2"/>
</dbReference>
<dbReference type="CDD" id="cd20048">
    <property type="entry name" value="FH_FOXD4-like"/>
    <property type="match status" value="1"/>
</dbReference>
<evidence type="ECO:0000256" key="7">
    <source>
        <dbReference type="SAM" id="MobiDB-lite"/>
    </source>
</evidence>
<dbReference type="Proteomes" id="UP000288716">
    <property type="component" value="Unassembled WGS sequence"/>
</dbReference>
<dbReference type="PRINTS" id="PR00053">
    <property type="entry name" value="FORKHEAD"/>
</dbReference>
<dbReference type="OrthoDB" id="5402974at2759"/>
<evidence type="ECO:0000256" key="2">
    <source>
        <dbReference type="ARBA" id="ARBA00023015"/>
    </source>
</evidence>
<comment type="caution">
    <text evidence="9">The sequence shown here is derived from an EMBL/GenBank/DDBJ whole genome shotgun (WGS) entry which is preliminary data.</text>
</comment>
<dbReference type="EMBL" id="NCKV01000632">
    <property type="protein sequence ID" value="RWS30127.1"/>
    <property type="molecule type" value="Genomic_DNA"/>
</dbReference>
<dbReference type="SUPFAM" id="SSF46785">
    <property type="entry name" value="Winged helix' DNA-binding domain"/>
    <property type="match status" value="1"/>
</dbReference>
<evidence type="ECO:0000256" key="6">
    <source>
        <dbReference type="PROSITE-ProRule" id="PRU00089"/>
    </source>
</evidence>
<accession>A0A443SRJ1</accession>
<keyword evidence="10" id="KW-1185">Reference proteome</keyword>
<comment type="subcellular location">
    <subcellularLocation>
        <location evidence="1 6">Nucleus</location>
    </subcellularLocation>
</comment>
<dbReference type="Pfam" id="PF00250">
    <property type="entry name" value="Forkhead"/>
    <property type="match status" value="1"/>
</dbReference>
<proteinExistence type="predicted"/>
<name>A0A443SRJ1_9ACAR</name>
<evidence type="ECO:0000256" key="3">
    <source>
        <dbReference type="ARBA" id="ARBA00023125"/>
    </source>
</evidence>
<dbReference type="GO" id="GO:0030154">
    <property type="term" value="P:cell differentiation"/>
    <property type="evidence" value="ECO:0007669"/>
    <property type="project" value="TreeGrafter"/>
</dbReference>
<dbReference type="PANTHER" id="PTHR11829">
    <property type="entry name" value="FORKHEAD BOX PROTEIN"/>
    <property type="match status" value="1"/>
</dbReference>
<dbReference type="InterPro" id="IPR036390">
    <property type="entry name" value="WH_DNA-bd_sf"/>
</dbReference>
<dbReference type="PROSITE" id="PS00657">
    <property type="entry name" value="FORK_HEAD_1"/>
    <property type="match status" value="1"/>
</dbReference>
<reference evidence="9 10" key="1">
    <citation type="journal article" date="2018" name="Gigascience">
        <title>Genomes of trombidid mites reveal novel predicted allergens and laterally-transferred genes associated with secondary metabolism.</title>
        <authorList>
            <person name="Dong X."/>
            <person name="Chaisiri K."/>
            <person name="Xia D."/>
            <person name="Armstrong S.D."/>
            <person name="Fang Y."/>
            <person name="Donnelly M.J."/>
            <person name="Kadowaki T."/>
            <person name="McGarry J.W."/>
            <person name="Darby A.C."/>
            <person name="Makepeace B.L."/>
        </authorList>
    </citation>
    <scope>NUCLEOTIDE SEQUENCE [LARGE SCALE GENOMIC DNA]</scope>
    <source>
        <strain evidence="9">UoL-UT</strain>
    </source>
</reference>
<sequence length="393" mass="43193">MWNCMCHNNFCKVSFEEKLKQEDLISEEMSDGDVSDGELSVGDVSVGDVSEGEVSVGDASVGDASMGEVCESDSHLNSVEEDGNNRALSGNSNNTSNASKKTHAVKPPYSYIALITMAILQSPDKKLTLSGICDFIKNRFPYYREKYPMWQNSIRHNLSLNDCFVKIPREPGNPGKGNYWTLDPASEDMFDNGSFLRRRKRYKRVSQQNDLLKDVSLCMTGFNPYRCVGNGFIHPSVNYPYLHLSAPPPPQLSLIAQHGLAMRAPLTALQPMNLSLHQQLQAGNRIPLPSQQQLHPLPPHSLPMHQALVPPVVTSATTAVRQSFSSNMKSGINFSIDNLIGGKDAANSVNIKSLTAKSSNAQRDVISSSPVIANNYQLQRKSAIAAIGNRFEP</sequence>
<dbReference type="GO" id="GO:0009653">
    <property type="term" value="P:anatomical structure morphogenesis"/>
    <property type="evidence" value="ECO:0007669"/>
    <property type="project" value="TreeGrafter"/>
</dbReference>
<dbReference type="STRING" id="299467.A0A443SRJ1"/>
<dbReference type="FunFam" id="1.10.10.10:FF:000016">
    <property type="entry name" value="Forkhead box protein I1"/>
    <property type="match status" value="1"/>
</dbReference>
<feature type="region of interest" description="Disordered" evidence="7">
    <location>
        <begin position="72"/>
        <end position="102"/>
    </location>
</feature>
<dbReference type="VEuPathDB" id="VectorBase:LDEU001913"/>
<dbReference type="GO" id="GO:0005634">
    <property type="term" value="C:nucleus"/>
    <property type="evidence" value="ECO:0007669"/>
    <property type="project" value="UniProtKB-SubCell"/>
</dbReference>
<evidence type="ECO:0000256" key="5">
    <source>
        <dbReference type="ARBA" id="ARBA00023242"/>
    </source>
</evidence>
<protein>
    <submittedName>
        <fullName evidence="9">Forkhead box protein D3-like protein</fullName>
    </submittedName>
</protein>
<dbReference type="GO" id="GO:0000981">
    <property type="term" value="F:DNA-binding transcription factor activity, RNA polymerase II-specific"/>
    <property type="evidence" value="ECO:0007669"/>
    <property type="project" value="TreeGrafter"/>
</dbReference>